<comment type="caution">
    <text evidence="2">The sequence shown here is derived from an EMBL/GenBank/DDBJ whole genome shotgun (WGS) entry which is preliminary data.</text>
</comment>
<gene>
    <name evidence="2" type="ORF">JZO70_03660</name>
</gene>
<dbReference type="Pfam" id="PF08280">
    <property type="entry name" value="HTH_Mga"/>
    <property type="match status" value="1"/>
</dbReference>
<reference evidence="2 3" key="1">
    <citation type="submission" date="2021-03" db="EMBL/GenBank/DDBJ databases">
        <title>Enterococcal diversity collection.</title>
        <authorList>
            <person name="Gilmore M.S."/>
            <person name="Schwartzman J."/>
            <person name="Van Tyne D."/>
            <person name="Martin M."/>
            <person name="Earl A.M."/>
            <person name="Manson A.L."/>
            <person name="Straub T."/>
            <person name="Salamzade R."/>
            <person name="Saavedra J."/>
            <person name="Lebreton F."/>
            <person name="Prichula J."/>
            <person name="Schaufler K."/>
            <person name="Gaca A."/>
            <person name="Sgardioli B."/>
            <person name="Wagenaar J."/>
            <person name="Strong T."/>
        </authorList>
    </citation>
    <scope>NUCLEOTIDE SEQUENCE [LARGE SCALE GENOMIC DNA]</scope>
    <source>
        <strain evidence="2 3">669A</strain>
    </source>
</reference>
<dbReference type="Proteomes" id="UP000664601">
    <property type="component" value="Unassembled WGS sequence"/>
</dbReference>
<accession>A0ABS3L6K2</accession>
<dbReference type="InterPro" id="IPR036388">
    <property type="entry name" value="WH-like_DNA-bd_sf"/>
</dbReference>
<sequence length="489" mass="57291">MLENYLEKNIFRQVYLCEQLYENRTIRLHELAEQLQVSSITIANDLEAIIELLEPHIVSTAKGRNCCTVVFDPDCSSLSLTQLIYQRSYFLRILGLYLAGERHWGTMAEASFISLSKVYHLRSSLRSFFDDLHYLQPDGTLQIPEKDYRYLLLSVVHYTNQTDLVQMNQPISQAGNKLIEYVEGRFFSRCYPIEEKQLILLGVAIGLQRAKTNPIFFTEKEKAEARRTPLFQLIKRGLKQLSFSLCHDENEEFYLYSLFNSRNYLCNNLELLQKDFEVVYQNHVQYNPLVLQLSQRLTAALCLSESNQLLFEKAFLPFIRSTWADMQLFQPEKICVLSRQQKPLYAQVRQLLDQWKKDNQLTIRWDDNLVRRLTINLSLLNQQPAKKIEVFIVAPSDFKYLYYHQQLEELLGEHFNISSMICNHLNEVVDDTFFCTKRVILCDSSLYQEDVGSDNTLIYSINCHTIAEVVAQLNQQVQVLADTPQRYIF</sequence>
<name>A0ABS3L6K2_9ENTE</name>
<evidence type="ECO:0000313" key="3">
    <source>
        <dbReference type="Proteomes" id="UP000664601"/>
    </source>
</evidence>
<dbReference type="Gene3D" id="1.10.10.10">
    <property type="entry name" value="Winged helix-like DNA-binding domain superfamily/Winged helix DNA-binding domain"/>
    <property type="match status" value="1"/>
</dbReference>
<evidence type="ECO:0000313" key="2">
    <source>
        <dbReference type="EMBL" id="MBO1305243.1"/>
    </source>
</evidence>
<evidence type="ECO:0000259" key="1">
    <source>
        <dbReference type="Pfam" id="PF08280"/>
    </source>
</evidence>
<feature type="domain" description="M protein trans-acting positive regulator (MGA) HTH" evidence="1">
    <location>
        <begin position="7"/>
        <end position="53"/>
    </location>
</feature>
<keyword evidence="3" id="KW-1185">Reference proteome</keyword>
<protein>
    <submittedName>
        <fullName evidence="2">Helix-turn-helix domain-containing protein</fullName>
    </submittedName>
</protein>
<organism evidence="2 3">
    <name type="scientific">Candidatus Enterococcus moelleringii</name>
    <dbReference type="NCBI Taxonomy" id="2815325"/>
    <lineage>
        <taxon>Bacteria</taxon>
        <taxon>Bacillati</taxon>
        <taxon>Bacillota</taxon>
        <taxon>Bacilli</taxon>
        <taxon>Lactobacillales</taxon>
        <taxon>Enterococcaceae</taxon>
        <taxon>Enterococcus</taxon>
    </lineage>
</organism>
<proteinExistence type="predicted"/>
<dbReference type="EMBL" id="JAFREM010000004">
    <property type="protein sequence ID" value="MBO1305243.1"/>
    <property type="molecule type" value="Genomic_DNA"/>
</dbReference>
<dbReference type="InterPro" id="IPR013199">
    <property type="entry name" value="HTH_Mga_DNA-bd_dom"/>
</dbReference>
<dbReference type="RefSeq" id="WP_207672173.1">
    <property type="nucleotide sequence ID" value="NZ_JAFREM010000004.1"/>
</dbReference>